<evidence type="ECO:0000256" key="1">
    <source>
        <dbReference type="ARBA" id="ARBA00004275"/>
    </source>
</evidence>
<dbReference type="STRING" id="7159.Q17M83"/>
<dbReference type="FunFam" id="3.30.300.30:FF:000007">
    <property type="entry name" value="4-coumarate--CoA ligase 2"/>
    <property type="match status" value="1"/>
</dbReference>
<evidence type="ECO:0000313" key="6">
    <source>
        <dbReference type="EMBL" id="EAT47761.1"/>
    </source>
</evidence>
<comment type="similarity">
    <text evidence="2">Belongs to the ATP-dependent AMP-binding enzyme family.</text>
</comment>
<dbReference type="Pfam" id="PF13193">
    <property type="entry name" value="AMP-binding_C"/>
    <property type="match status" value="1"/>
</dbReference>
<dbReference type="eggNOG" id="KOG1176">
    <property type="taxonomic scope" value="Eukaryota"/>
</dbReference>
<sequence length="350" mass="38795">MPKGVELSHNNLVANLAQGSHPEMNKYNRPEFAGYTETILTIPPFFHIYGFNGILNSCLKSRNHLVSIPRFIPEDYIQCLVEFRPKFLFVVPSLMLFLATHPKVTEDHLSSVDAVLVGAAAAPLQLQDKFKQKCGKDVDITQGYGMTESSPVTLCTPYKYDLSKVGTCGQLYPNTQAKVVSLTDGSNLGAHQPGELYIRGPQVMKGYLNNEQATRETVDSDGWLHTGDVAYYDQDGYFFIVDRTKELIKVKGNQVSPTELENLILELPEVSDVAVAGIADETAGELPKAYVVLKQGQCLKEQSIMDHVKERVVKYKQLAGGVMFVKEIPRNAGGKVLRHQLHLLGAQLDD</sequence>
<dbReference type="VEuPathDB" id="VectorBase:AAEL001128"/>
<dbReference type="KEGG" id="aag:5568557"/>
<comment type="subcellular location">
    <subcellularLocation>
        <location evidence="1">Peroxisome</location>
    </subcellularLocation>
</comment>
<dbReference type="EMBL" id="CH477208">
    <property type="protein sequence ID" value="EAT47761.1"/>
    <property type="molecule type" value="Genomic_DNA"/>
</dbReference>
<dbReference type="PaxDb" id="7159-AAEL001128-PA"/>
<dbReference type="SUPFAM" id="SSF56801">
    <property type="entry name" value="Acetyl-CoA synthetase-like"/>
    <property type="match status" value="1"/>
</dbReference>
<dbReference type="InterPro" id="IPR000873">
    <property type="entry name" value="AMP-dep_synth/lig_dom"/>
</dbReference>
<dbReference type="GO" id="GO:0004467">
    <property type="term" value="F:long-chain fatty acid-CoA ligase activity"/>
    <property type="evidence" value="ECO:0007669"/>
    <property type="project" value="TreeGrafter"/>
</dbReference>
<dbReference type="AlphaFoldDB" id="Q17M83"/>
<dbReference type="InterPro" id="IPR045851">
    <property type="entry name" value="AMP-bd_C_sf"/>
</dbReference>
<dbReference type="PhylomeDB" id="Q17M83"/>
<dbReference type="HOGENOM" id="CLU_000022_17_0_1"/>
<evidence type="ECO:0000256" key="2">
    <source>
        <dbReference type="ARBA" id="ARBA00006432"/>
    </source>
</evidence>
<reference evidence="6" key="1">
    <citation type="submission" date="2005-10" db="EMBL/GenBank/DDBJ databases">
        <authorList>
            <person name="Loftus B.J."/>
            <person name="Nene V.M."/>
            <person name="Hannick L.I."/>
            <person name="Bidwell S."/>
            <person name="Haas B."/>
            <person name="Amedeo P."/>
            <person name="Orvis J."/>
            <person name="Wortman J.R."/>
            <person name="White O.R."/>
            <person name="Salzberg S."/>
            <person name="Shumway M."/>
            <person name="Koo H."/>
            <person name="Zhao Y."/>
            <person name="Holmes M."/>
            <person name="Miller J."/>
            <person name="Schatz M."/>
            <person name="Pop M."/>
            <person name="Pai G."/>
            <person name="Utterback T."/>
            <person name="Rogers Y.-H."/>
            <person name="Kravitz S."/>
            <person name="Fraser C.M."/>
        </authorList>
    </citation>
    <scope>NUCLEOTIDE SEQUENCE</scope>
    <source>
        <strain evidence="6">Liverpool</strain>
    </source>
</reference>
<reference evidence="6" key="3">
    <citation type="submission" date="2012-09" db="EMBL/GenBank/DDBJ databases">
        <authorList>
            <consortium name="VectorBase"/>
        </authorList>
    </citation>
    <scope>NUCLEOTIDE SEQUENCE</scope>
    <source>
        <strain evidence="6">Liverpool</strain>
    </source>
</reference>
<keyword evidence="3" id="KW-0576">Peroxisome</keyword>
<dbReference type="Proteomes" id="UP000682892">
    <property type="component" value="Unassembled WGS sequence"/>
</dbReference>
<accession>Q17M83</accession>
<reference evidence="6" key="2">
    <citation type="journal article" date="2007" name="Science">
        <title>Genome sequence of Aedes aegypti, a major arbovirus vector.</title>
        <authorList>
            <person name="Nene V."/>
            <person name="Wortman J.R."/>
            <person name="Lawson D."/>
            <person name="Haas B."/>
            <person name="Kodira C."/>
            <person name="Tu Z.J."/>
            <person name="Loftus B."/>
            <person name="Xi Z."/>
            <person name="Megy K."/>
            <person name="Grabherr M."/>
            <person name="Ren Q."/>
            <person name="Zdobnov E.M."/>
            <person name="Lobo N.F."/>
            <person name="Campbell K.S."/>
            <person name="Brown S.E."/>
            <person name="Bonaldo M.F."/>
            <person name="Zhu J."/>
            <person name="Sinkins S.P."/>
            <person name="Hogenkamp D.G."/>
            <person name="Amedeo P."/>
            <person name="Arensburger P."/>
            <person name="Atkinson P.W."/>
            <person name="Bidwell S."/>
            <person name="Biedler J."/>
            <person name="Birney E."/>
            <person name="Bruggner R.V."/>
            <person name="Costas J."/>
            <person name="Coy M.R."/>
            <person name="Crabtree J."/>
            <person name="Crawford M."/>
            <person name="Debruyn B."/>
            <person name="Decaprio D."/>
            <person name="Eiglmeier K."/>
            <person name="Eisenstadt E."/>
            <person name="El-Dorry H."/>
            <person name="Gelbart W.M."/>
            <person name="Gomes S.L."/>
            <person name="Hammond M."/>
            <person name="Hannick L.I."/>
            <person name="Hogan J.R."/>
            <person name="Holmes M.H."/>
            <person name="Jaffe D."/>
            <person name="Johnston J.S."/>
            <person name="Kennedy R.C."/>
            <person name="Koo H."/>
            <person name="Kravitz S."/>
            <person name="Kriventseva E.V."/>
            <person name="Kulp D."/>
            <person name="Labutti K."/>
            <person name="Lee E."/>
            <person name="Li S."/>
            <person name="Lovin D.D."/>
            <person name="Mao C."/>
            <person name="Mauceli E."/>
            <person name="Menck C.F."/>
            <person name="Miller J.R."/>
            <person name="Montgomery P."/>
            <person name="Mori A."/>
            <person name="Nascimento A.L."/>
            <person name="Naveira H.F."/>
            <person name="Nusbaum C."/>
            <person name="O'leary S."/>
            <person name="Orvis J."/>
            <person name="Pertea M."/>
            <person name="Quesneville H."/>
            <person name="Reidenbach K.R."/>
            <person name="Rogers Y.H."/>
            <person name="Roth C.W."/>
            <person name="Schneider J.R."/>
            <person name="Schatz M."/>
            <person name="Shumway M."/>
            <person name="Stanke M."/>
            <person name="Stinson E.O."/>
            <person name="Tubio J.M."/>
            <person name="Vanzee J.P."/>
            <person name="Verjovski-Almeida S."/>
            <person name="Werner D."/>
            <person name="White O."/>
            <person name="Wyder S."/>
            <person name="Zeng Q."/>
            <person name="Zhao Q."/>
            <person name="Zhao Y."/>
            <person name="Hill C.A."/>
            <person name="Raikhel A.S."/>
            <person name="Soares M.B."/>
            <person name="Knudson D.L."/>
            <person name="Lee N.H."/>
            <person name="Galagan J."/>
            <person name="Salzberg S.L."/>
            <person name="Paulsen I.T."/>
            <person name="Dimopoulos G."/>
            <person name="Collins F.H."/>
            <person name="Birren B."/>
            <person name="Fraser-Liggett C.M."/>
            <person name="Severson D.W."/>
        </authorList>
    </citation>
    <scope>NUCLEOTIDE SEQUENCE [LARGE SCALE GENOMIC DNA]</scope>
    <source>
        <strain evidence="6">Liverpool</strain>
    </source>
</reference>
<dbReference type="PANTHER" id="PTHR24096:SF394">
    <property type="entry name" value="LUCIFERIN 4-MONOOXYGENASE"/>
    <property type="match status" value="1"/>
</dbReference>
<dbReference type="PANTHER" id="PTHR24096">
    <property type="entry name" value="LONG-CHAIN-FATTY-ACID--COA LIGASE"/>
    <property type="match status" value="1"/>
</dbReference>
<name>Q17M83_AEDAE</name>
<evidence type="ECO:0000259" key="5">
    <source>
        <dbReference type="Pfam" id="PF13193"/>
    </source>
</evidence>
<dbReference type="Gene3D" id="2.30.38.10">
    <property type="entry name" value="Luciferase, Domain 3"/>
    <property type="match status" value="1"/>
</dbReference>
<dbReference type="GO" id="GO:0046949">
    <property type="term" value="P:fatty-acyl-CoA biosynthetic process"/>
    <property type="evidence" value="ECO:0007669"/>
    <property type="project" value="TreeGrafter"/>
</dbReference>
<evidence type="ECO:0000259" key="4">
    <source>
        <dbReference type="Pfam" id="PF00501"/>
    </source>
</evidence>
<dbReference type="Gene3D" id="3.30.300.30">
    <property type="match status" value="1"/>
</dbReference>
<gene>
    <name evidence="6" type="ORF">AaeL_AAEL001128</name>
</gene>
<feature type="domain" description="AMP-binding enzyme C-terminal" evidence="5">
    <location>
        <begin position="259"/>
        <end position="335"/>
    </location>
</feature>
<dbReference type="OrthoDB" id="10253869at2759"/>
<feature type="domain" description="AMP-dependent synthetase/ligase" evidence="4">
    <location>
        <begin position="1"/>
        <end position="208"/>
    </location>
</feature>
<dbReference type="Gene3D" id="3.40.50.980">
    <property type="match status" value="1"/>
</dbReference>
<organism evidence="6 7">
    <name type="scientific">Aedes aegypti</name>
    <name type="common">Yellowfever mosquito</name>
    <name type="synonym">Culex aegypti</name>
    <dbReference type="NCBI Taxonomy" id="7159"/>
    <lineage>
        <taxon>Eukaryota</taxon>
        <taxon>Metazoa</taxon>
        <taxon>Ecdysozoa</taxon>
        <taxon>Arthropoda</taxon>
        <taxon>Hexapoda</taxon>
        <taxon>Insecta</taxon>
        <taxon>Pterygota</taxon>
        <taxon>Neoptera</taxon>
        <taxon>Endopterygota</taxon>
        <taxon>Diptera</taxon>
        <taxon>Nematocera</taxon>
        <taxon>Culicoidea</taxon>
        <taxon>Culicidae</taxon>
        <taxon>Culicinae</taxon>
        <taxon>Aedini</taxon>
        <taxon>Aedes</taxon>
        <taxon>Stegomyia</taxon>
    </lineage>
</organism>
<dbReference type="GO" id="GO:0005777">
    <property type="term" value="C:peroxisome"/>
    <property type="evidence" value="ECO:0007669"/>
    <property type="project" value="UniProtKB-SubCell"/>
</dbReference>
<dbReference type="InterPro" id="IPR025110">
    <property type="entry name" value="AMP-bd_C"/>
</dbReference>
<dbReference type="Pfam" id="PF00501">
    <property type="entry name" value="AMP-binding"/>
    <property type="match status" value="1"/>
</dbReference>
<protein>
    <submittedName>
        <fullName evidence="6">AAEL001128-PA</fullName>
    </submittedName>
</protein>
<evidence type="ECO:0000313" key="7">
    <source>
        <dbReference type="Proteomes" id="UP000682892"/>
    </source>
</evidence>
<dbReference type="OMA" id="AIANIMQ"/>
<proteinExistence type="inferred from homology"/>
<evidence type="ECO:0000256" key="3">
    <source>
        <dbReference type="ARBA" id="ARBA00023140"/>
    </source>
</evidence>